<feature type="domain" description="C2H2-type" evidence="9">
    <location>
        <begin position="622"/>
        <end position="650"/>
    </location>
</feature>
<evidence type="ECO:0000259" key="9">
    <source>
        <dbReference type="PROSITE" id="PS50157"/>
    </source>
</evidence>
<dbReference type="Gene3D" id="3.30.160.60">
    <property type="entry name" value="Classic Zinc Finger"/>
    <property type="match status" value="2"/>
</dbReference>
<dbReference type="InterPro" id="IPR013087">
    <property type="entry name" value="Znf_C2H2_type"/>
</dbReference>
<feature type="compositionally biased region" description="Basic and acidic residues" evidence="8">
    <location>
        <begin position="491"/>
        <end position="509"/>
    </location>
</feature>
<comment type="subcellular location">
    <subcellularLocation>
        <location evidence="1">Nucleus</location>
    </subcellularLocation>
</comment>
<proteinExistence type="predicted"/>
<dbReference type="SMART" id="SM00355">
    <property type="entry name" value="ZnF_C2H2"/>
    <property type="match status" value="8"/>
</dbReference>
<evidence type="ECO:0000313" key="10">
    <source>
        <dbReference type="Proteomes" id="UP000694844"/>
    </source>
</evidence>
<feature type="compositionally biased region" description="Pro residues" evidence="8">
    <location>
        <begin position="828"/>
        <end position="840"/>
    </location>
</feature>
<keyword evidence="2" id="KW-0479">Metal-binding</keyword>
<keyword evidence="3" id="KW-0677">Repeat</keyword>
<dbReference type="InterPro" id="IPR050888">
    <property type="entry name" value="ZnF_C2H2-type_TF"/>
</dbReference>
<dbReference type="PROSITE" id="PS00028">
    <property type="entry name" value="ZINC_FINGER_C2H2_1"/>
    <property type="match status" value="2"/>
</dbReference>
<dbReference type="Pfam" id="PF12874">
    <property type="entry name" value="zf-met"/>
    <property type="match status" value="3"/>
</dbReference>
<accession>A0A8B8ESU0</accession>
<feature type="compositionally biased region" description="Basic and acidic residues" evidence="8">
    <location>
        <begin position="935"/>
        <end position="947"/>
    </location>
</feature>
<evidence type="ECO:0000313" key="11">
    <source>
        <dbReference type="RefSeq" id="XP_022343024.1"/>
    </source>
</evidence>
<dbReference type="GO" id="GO:0005634">
    <property type="term" value="C:nucleus"/>
    <property type="evidence" value="ECO:0007669"/>
    <property type="project" value="UniProtKB-SubCell"/>
</dbReference>
<feature type="compositionally biased region" description="Basic and acidic residues" evidence="8">
    <location>
        <begin position="518"/>
        <end position="529"/>
    </location>
</feature>
<evidence type="ECO:0000256" key="7">
    <source>
        <dbReference type="PROSITE-ProRule" id="PRU00042"/>
    </source>
</evidence>
<evidence type="ECO:0000256" key="1">
    <source>
        <dbReference type="ARBA" id="ARBA00004123"/>
    </source>
</evidence>
<feature type="compositionally biased region" description="Polar residues" evidence="8">
    <location>
        <begin position="964"/>
        <end position="975"/>
    </location>
</feature>
<feature type="region of interest" description="Disordered" evidence="8">
    <location>
        <begin position="812"/>
        <end position="848"/>
    </location>
</feature>
<sequence length="1075" mass="120904">MDSLIASCHTHSGDLSPLLLCPDILQQVEAVSKESNLTQACQVMEYFLHLHKRYKEAGGGEGNVVISKPDTSTHSGSKGCNRESCESTTCVVQASDKHCISTVSTGSDDVPMQVVNKCPMCCAQFQSRLKMQFHLALKHQHASQIAQMGQESRPSFMLPCPFCGKIFPNSKTLNFHKRLCLPNQLKLKQNHAMLKHRVNKHPMKSKESLNKKSTFSYICICGQHFLWKSLYLHHKKICKTRRKSEKRNNHYHHKKEKLNAKADSEFTALSENNSINANLCGILSSDETYLENTVVSMDRECPSITAKGTDKSHANNEANSISEKNDLVHFEYVDKITFGPNSKKDCLKDEEKGHQGDSESDGPTREDCNINQEEDIKSAVVLKKEPQEDDSQISSMELSQKPLEVPSSELMEMVCALEDSKKSQIVTNVNSIVPRLPDKNIDHETFYMEDEVAVVDLSNMKVSMNCPSVPGENLDASTSNKVGEGSHLYPSRKEETGHTSSDQKGKDDLQVLNLSNKPDSREDRQEMQNHYKQRLGEKEVTEMFSQCPNCLGTFRSSHDLLLHIQNSSCKFVFELGNTKTAQQRICRICNVTLKNFYTFIQHLYERHGIQGIYHLKENSQVKPCKICGQKFLSEAYLREHVQGKHSSVRRYACTCGKTFKWRSSFSGHRRNCSGTISCINKPYPTTMCRYTRKRQGLTPSSHFLTSPVVQNQEREERMQPNQMASDNQTGKIPGVHTILNNLKDKFPKQNTAGGFTGLKTKDSSPMPPRAHAEVTSQKPVTKSSTYSLKTDLNSPATQKIIESLKQRANVKWPTNKSCPKPDLKTAIPHPPHPVTTPSDPPCIVSSAPAANYQKGPHSITSSQTENSSFLPSTGTPYGMVFPMGDSMANLTQYLQYQNSFGINALNMQQLYHQMSASLSKMFSPENTKGNVNEKGLNRTEKSSHENLSRPYTSRPLGKSRDVTDQNNIGSSSQKKLSLPSELPYRTPLNCPTCKTSFTDKVSMEMHIQKCKNRPMSMYTCSICGMKLRGKASLREHTLGKHSATRYACSCGMKFKWRSSLGSHQKHCDDFMKKFY</sequence>
<evidence type="ECO:0000256" key="4">
    <source>
        <dbReference type="ARBA" id="ARBA00022771"/>
    </source>
</evidence>
<feature type="region of interest" description="Disordered" evidence="8">
    <location>
        <begin position="745"/>
        <end position="791"/>
    </location>
</feature>
<dbReference type="SUPFAM" id="SSF57667">
    <property type="entry name" value="beta-beta-alpha zinc fingers"/>
    <property type="match status" value="1"/>
</dbReference>
<dbReference type="AlphaFoldDB" id="A0A8B8ESU0"/>
<keyword evidence="4 7" id="KW-0863">Zinc-finger</keyword>
<dbReference type="OrthoDB" id="6156909at2759"/>
<evidence type="ECO:0000256" key="5">
    <source>
        <dbReference type="ARBA" id="ARBA00022833"/>
    </source>
</evidence>
<dbReference type="Proteomes" id="UP000694844">
    <property type="component" value="Chromosome 5"/>
</dbReference>
<feature type="domain" description="C2H2-type" evidence="9">
    <location>
        <begin position="1018"/>
        <end position="1046"/>
    </location>
</feature>
<dbReference type="RefSeq" id="XP_022343024.1">
    <property type="nucleotide sequence ID" value="XM_022487316.1"/>
</dbReference>
<dbReference type="GO" id="GO:0008270">
    <property type="term" value="F:zinc ion binding"/>
    <property type="evidence" value="ECO:0007669"/>
    <property type="project" value="UniProtKB-KW"/>
</dbReference>
<name>A0A8B8ESU0_CRAVI</name>
<evidence type="ECO:0000256" key="8">
    <source>
        <dbReference type="SAM" id="MobiDB-lite"/>
    </source>
</evidence>
<keyword evidence="5" id="KW-0862">Zinc</keyword>
<keyword evidence="6" id="KW-0539">Nucleus</keyword>
<dbReference type="InterPro" id="IPR036236">
    <property type="entry name" value="Znf_C2H2_sf"/>
</dbReference>
<organism evidence="10 11">
    <name type="scientific">Crassostrea virginica</name>
    <name type="common">Eastern oyster</name>
    <dbReference type="NCBI Taxonomy" id="6565"/>
    <lineage>
        <taxon>Eukaryota</taxon>
        <taxon>Metazoa</taxon>
        <taxon>Spiralia</taxon>
        <taxon>Lophotrochozoa</taxon>
        <taxon>Mollusca</taxon>
        <taxon>Bivalvia</taxon>
        <taxon>Autobranchia</taxon>
        <taxon>Pteriomorphia</taxon>
        <taxon>Ostreida</taxon>
        <taxon>Ostreoidea</taxon>
        <taxon>Ostreidae</taxon>
        <taxon>Crassostrea</taxon>
    </lineage>
</organism>
<evidence type="ECO:0000256" key="2">
    <source>
        <dbReference type="ARBA" id="ARBA00022723"/>
    </source>
</evidence>
<dbReference type="KEGG" id="cvn:111136454"/>
<reference evidence="11" key="1">
    <citation type="submission" date="2025-08" db="UniProtKB">
        <authorList>
            <consortium name="RefSeq"/>
        </authorList>
    </citation>
    <scope>IDENTIFICATION</scope>
    <source>
        <tissue evidence="11">Whole sample</tissue>
    </source>
</reference>
<evidence type="ECO:0000256" key="3">
    <source>
        <dbReference type="ARBA" id="ARBA00022737"/>
    </source>
</evidence>
<feature type="region of interest" description="Disordered" evidence="8">
    <location>
        <begin position="468"/>
        <end position="529"/>
    </location>
</feature>
<dbReference type="PANTHER" id="PTHR24406">
    <property type="entry name" value="TRANSCRIPTIONAL REPRESSOR CTCFL-RELATED"/>
    <property type="match status" value="1"/>
</dbReference>
<feature type="region of interest" description="Disordered" evidence="8">
    <location>
        <begin position="343"/>
        <end position="372"/>
    </location>
</feature>
<feature type="compositionally biased region" description="Polar residues" evidence="8">
    <location>
        <begin position="774"/>
        <end position="791"/>
    </location>
</feature>
<keyword evidence="10" id="KW-1185">Reference proteome</keyword>
<dbReference type="PROSITE" id="PS50157">
    <property type="entry name" value="ZINC_FINGER_C2H2_2"/>
    <property type="match status" value="2"/>
</dbReference>
<protein>
    <submittedName>
        <fullName evidence="11">Uncharacterized protein LOC111136454</fullName>
    </submittedName>
</protein>
<feature type="region of interest" description="Disordered" evidence="8">
    <location>
        <begin position="922"/>
        <end position="978"/>
    </location>
</feature>
<gene>
    <name evidence="11" type="primary">LOC111136454</name>
</gene>
<evidence type="ECO:0000256" key="6">
    <source>
        <dbReference type="ARBA" id="ARBA00023242"/>
    </source>
</evidence>
<dbReference type="GeneID" id="111136454"/>